<dbReference type="InterPro" id="IPR001054">
    <property type="entry name" value="A/G_cyclase"/>
</dbReference>
<dbReference type="SMART" id="SM00044">
    <property type="entry name" value="CYCc"/>
    <property type="match status" value="1"/>
</dbReference>
<accession>A0ABR2HBS0</accession>
<comment type="caution">
    <text evidence="9">The sequence shown here is derived from an EMBL/GenBank/DDBJ whole genome shotgun (WGS) entry which is preliminary data.</text>
</comment>
<keyword evidence="10" id="KW-1185">Reference proteome</keyword>
<evidence type="ECO:0000256" key="3">
    <source>
        <dbReference type="ARBA" id="ARBA00022741"/>
    </source>
</evidence>
<keyword evidence="6" id="KW-0456">Lyase</keyword>
<evidence type="ECO:0000313" key="9">
    <source>
        <dbReference type="EMBL" id="KAK8843906.1"/>
    </source>
</evidence>
<evidence type="ECO:0000313" key="10">
    <source>
        <dbReference type="Proteomes" id="UP001470230"/>
    </source>
</evidence>
<dbReference type="InterPro" id="IPR050401">
    <property type="entry name" value="Cyclic_nucleotide_synthase"/>
</dbReference>
<name>A0ABR2HBS0_9EUKA</name>
<organism evidence="9 10">
    <name type="scientific">Tritrichomonas musculus</name>
    <dbReference type="NCBI Taxonomy" id="1915356"/>
    <lineage>
        <taxon>Eukaryota</taxon>
        <taxon>Metamonada</taxon>
        <taxon>Parabasalia</taxon>
        <taxon>Tritrichomonadida</taxon>
        <taxon>Tritrichomonadidae</taxon>
        <taxon>Tritrichomonas</taxon>
    </lineage>
</organism>
<evidence type="ECO:0000256" key="7">
    <source>
        <dbReference type="SAM" id="Phobius"/>
    </source>
</evidence>
<protein>
    <recommendedName>
        <fullName evidence="8">Guanylate cyclase domain-containing protein</fullName>
    </recommendedName>
</protein>
<dbReference type="InterPro" id="IPR029787">
    <property type="entry name" value="Nucleotide_cyclase"/>
</dbReference>
<feature type="transmembrane region" description="Helical" evidence="7">
    <location>
        <begin position="427"/>
        <end position="449"/>
    </location>
</feature>
<evidence type="ECO:0000256" key="4">
    <source>
        <dbReference type="ARBA" id="ARBA00022989"/>
    </source>
</evidence>
<keyword evidence="4 7" id="KW-1133">Transmembrane helix</keyword>
<keyword evidence="5 7" id="KW-0472">Membrane</keyword>
<feature type="transmembrane region" description="Helical" evidence="7">
    <location>
        <begin position="945"/>
        <end position="969"/>
    </location>
</feature>
<dbReference type="SUPFAM" id="SSF55073">
    <property type="entry name" value="Nucleotide cyclase"/>
    <property type="match status" value="1"/>
</dbReference>
<evidence type="ECO:0000256" key="2">
    <source>
        <dbReference type="ARBA" id="ARBA00022692"/>
    </source>
</evidence>
<keyword evidence="2 7" id="KW-0812">Transmembrane</keyword>
<dbReference type="Gene3D" id="3.30.450.20">
    <property type="entry name" value="PAS domain"/>
    <property type="match status" value="1"/>
</dbReference>
<evidence type="ECO:0000256" key="5">
    <source>
        <dbReference type="ARBA" id="ARBA00023136"/>
    </source>
</evidence>
<reference evidence="9 10" key="1">
    <citation type="submission" date="2024-04" db="EMBL/GenBank/DDBJ databases">
        <title>Tritrichomonas musculus Genome.</title>
        <authorList>
            <person name="Alves-Ferreira E."/>
            <person name="Grigg M."/>
            <person name="Lorenzi H."/>
            <person name="Galac M."/>
        </authorList>
    </citation>
    <scope>NUCLEOTIDE SEQUENCE [LARGE SCALE GENOMIC DNA]</scope>
    <source>
        <strain evidence="9 10">EAF2021</strain>
    </source>
</reference>
<dbReference type="Pfam" id="PF00211">
    <property type="entry name" value="Guanylate_cyc"/>
    <property type="match status" value="1"/>
</dbReference>
<keyword evidence="3" id="KW-0547">Nucleotide-binding</keyword>
<feature type="transmembrane region" description="Helical" evidence="7">
    <location>
        <begin position="635"/>
        <end position="654"/>
    </location>
</feature>
<feature type="domain" description="Guanylate cyclase" evidence="8">
    <location>
        <begin position="1165"/>
        <end position="1297"/>
    </location>
</feature>
<dbReference type="Gene3D" id="3.30.70.1230">
    <property type="entry name" value="Nucleotide cyclase"/>
    <property type="match status" value="1"/>
</dbReference>
<evidence type="ECO:0000256" key="1">
    <source>
        <dbReference type="ARBA" id="ARBA00004370"/>
    </source>
</evidence>
<dbReference type="EMBL" id="JAPFFF010000034">
    <property type="protein sequence ID" value="KAK8843906.1"/>
    <property type="molecule type" value="Genomic_DNA"/>
</dbReference>
<comment type="subcellular location">
    <subcellularLocation>
        <location evidence="1">Membrane</location>
    </subcellularLocation>
</comment>
<dbReference type="Proteomes" id="UP001470230">
    <property type="component" value="Unassembled WGS sequence"/>
</dbReference>
<feature type="transmembrane region" description="Helical" evidence="7">
    <location>
        <begin position="720"/>
        <end position="745"/>
    </location>
</feature>
<proteinExistence type="predicted"/>
<feature type="transmembrane region" description="Helical" evidence="7">
    <location>
        <begin position="108"/>
        <end position="129"/>
    </location>
</feature>
<dbReference type="PANTHER" id="PTHR11920">
    <property type="entry name" value="GUANYLYL CYCLASE"/>
    <property type="match status" value="1"/>
</dbReference>
<sequence>MYITLTQTLTIKPNSLLSVISPPQLFIFASTIFTNVFFGIGVNLSKIAQMVCFSLNIILYGLTVFSVYSFGGFIKPFVSGLILSSSITGAFFTLFDLIFLIVDKKCSLVNFFSFVIIFVLMLIICVLRSRLSQVAYIQTLDAIQMNNDLFGHIKNPNQFLLLVVCGMKFAHPSIIDLTFFHQGIERWNKNQFVFLVYTKFIAIYPEESTTLKYIFNHIKVKKLKGYTINVIRDQTKQIMKQREAGLTSELRKKLNQIKKQNQSAKHKLGHVWDVVIRRNLGEIEIATKRALTAMNQTFADFNHLLREFPNNRNVTHFYGIFLKEVMADYSLAKEMSDRTKALLPGITILEDQTHDYGLKAFPNLPNSIKGQKEVVPIASTLEAVQLIQNSSDLDKEYQNDLDELAGIKRNIENMTIPAICGSKIFDMVLSLIFLVLPCIAGLIYVNFYIKKLTKPLEFIDSLSLLRTYAYQVIGFSLRYVGESLSILPLIEEHEKPPNSFGGSWDTKTQLKYLLTKTTDAIQEFGNFRMFEEGNHLINQAQNLIFQNTVSYNYYLSPTNYTTSNISIQAAILDFTIQQRMILDAYEITPAILSSGTILNPLNNVYPIITNINTAFEYMISYINENNDKIHKIAKIVLVVLVIVLSVLPSLALFIEVKWINSNKIEIYQCLFSLPKKVVSELAENRDSKSKENKNEEINKQDENILKIFNSGGSDESLSDMILMVIGTVFISLVLVINVILFYFLITDLSKIVKDMAPHLNYLQGSYAMLLSSINWLNVILFENSGYQIPTTSFDVSLSKIQITINRSHEFYHYACCGGSEEDQVPFRGFTEGVNKASQIAGRNCLSSPNKTRNLNMLIKSSFTSLKKTLECLPVDMTYILIDPIIFYSISPFQKGKVDSLDFLKETYGEIWMKLISPLYEHFFEPLHETIIPTIDQELNDKKYQFVLPISVLLVLGFLFEVIFFIQIFANEKHIKSVLKLLLHCKPSVVFSSNKIMQTLSGDFSSQQNDTLTSNTEFFDTVFTSLPDAIMYANNEMIIQSANNACQHTFGDVDLIGKSIKEFFLSNEFIGNVANLFTSVNSNPTEEITYKKDSNSETILQATSMMANGKFVVSCRNVTQSHRYNTLIFEEKQNSDKLLSTILPPSLVERVQEGEKNISFSVQSASILFSDIVNFTPWCGSLPAEKVMSTLNILFKRFDSILETKPTMTKIKCIGDCYMAAGGIFAELNQPAVHAKEVVSFGLKSIQEIILIDEEIKQNLQIRVGVNTGGPIVAGVLGIGKPTFEIIGPSINRAQQMEHYGVPMKVHISMDVYELICGLNFKFCNRRQIEIKNEIVETYLVEP</sequence>
<dbReference type="PROSITE" id="PS50125">
    <property type="entry name" value="GUANYLATE_CYCLASE_2"/>
    <property type="match status" value="1"/>
</dbReference>
<evidence type="ECO:0000259" key="8">
    <source>
        <dbReference type="PROSITE" id="PS50125"/>
    </source>
</evidence>
<dbReference type="CDD" id="cd07302">
    <property type="entry name" value="CHD"/>
    <property type="match status" value="1"/>
</dbReference>
<gene>
    <name evidence="9" type="ORF">M9Y10_024989</name>
</gene>
<dbReference type="PANTHER" id="PTHR11920:SF335">
    <property type="entry name" value="GUANYLATE CYCLASE"/>
    <property type="match status" value="1"/>
</dbReference>
<evidence type="ECO:0000256" key="6">
    <source>
        <dbReference type="ARBA" id="ARBA00023239"/>
    </source>
</evidence>
<dbReference type="InterPro" id="IPR035965">
    <property type="entry name" value="PAS-like_dom_sf"/>
</dbReference>
<feature type="transmembrane region" description="Helical" evidence="7">
    <location>
        <begin position="25"/>
        <end position="44"/>
    </location>
</feature>
<feature type="transmembrane region" description="Helical" evidence="7">
    <location>
        <begin position="77"/>
        <end position="101"/>
    </location>
</feature>
<feature type="transmembrane region" description="Helical" evidence="7">
    <location>
        <begin position="51"/>
        <end position="71"/>
    </location>
</feature>
<dbReference type="SUPFAM" id="SSF55785">
    <property type="entry name" value="PYP-like sensor domain (PAS domain)"/>
    <property type="match status" value="1"/>
</dbReference>